<dbReference type="InterPro" id="IPR010982">
    <property type="entry name" value="Lambda_DNA-bd_dom_sf"/>
</dbReference>
<evidence type="ECO:0000313" key="2">
    <source>
        <dbReference type="EMBL" id="MDB7085415.1"/>
    </source>
</evidence>
<dbReference type="AlphaFoldDB" id="A0A9Q7MMZ4"/>
<dbReference type="InterPro" id="IPR001387">
    <property type="entry name" value="Cro/C1-type_HTH"/>
</dbReference>
<dbReference type="Gene3D" id="1.10.260.40">
    <property type="entry name" value="lambda repressor-like DNA-binding domains"/>
    <property type="match status" value="1"/>
</dbReference>
<name>A0A9Q7MMZ4_9FIRM</name>
<feature type="domain" description="HTH cro/C1-type" evidence="1">
    <location>
        <begin position="15"/>
        <end position="69"/>
    </location>
</feature>
<evidence type="ECO:0000259" key="1">
    <source>
        <dbReference type="PROSITE" id="PS50943"/>
    </source>
</evidence>
<dbReference type="SMART" id="SM00530">
    <property type="entry name" value="HTH_XRE"/>
    <property type="match status" value="1"/>
</dbReference>
<dbReference type="SUPFAM" id="SSF47413">
    <property type="entry name" value="lambda repressor-like DNA-binding domains"/>
    <property type="match status" value="1"/>
</dbReference>
<dbReference type="GeneID" id="64197014"/>
<dbReference type="RefSeq" id="WP_009008588.1">
    <property type="nucleotide sequence ID" value="NZ_CAXMZC010000002.1"/>
</dbReference>
<dbReference type="EMBL" id="JAQLKE010000039">
    <property type="protein sequence ID" value="MDB7085415.1"/>
    <property type="molecule type" value="Genomic_DNA"/>
</dbReference>
<gene>
    <name evidence="2" type="ORF">PM738_16530</name>
</gene>
<dbReference type="CDD" id="cd00093">
    <property type="entry name" value="HTH_XRE"/>
    <property type="match status" value="1"/>
</dbReference>
<evidence type="ECO:0000313" key="3">
    <source>
        <dbReference type="Proteomes" id="UP001211987"/>
    </source>
</evidence>
<dbReference type="GO" id="GO:0003677">
    <property type="term" value="F:DNA binding"/>
    <property type="evidence" value="ECO:0007669"/>
    <property type="project" value="InterPro"/>
</dbReference>
<sequence>MSDSEKTKKIFAKNLLKYMERHNLNQTDISEITGVSQQSVSNWLNAKLMPRMGIIEILAEYFKILKSDLLEEKQNSTYIPDHFESVTDAMEFILRVPVVANNCGYDLDTMSEEEIIEMAEDLSEMLQIMAKKHRKK</sequence>
<accession>A0A9Q7MMZ4</accession>
<dbReference type="Pfam" id="PF01381">
    <property type="entry name" value="HTH_3"/>
    <property type="match status" value="1"/>
</dbReference>
<proteinExistence type="predicted"/>
<comment type="caution">
    <text evidence="2">The sequence shown here is derived from an EMBL/GenBank/DDBJ whole genome shotgun (WGS) entry which is preliminary data.</text>
</comment>
<organism evidence="2 3">
    <name type="scientific">Thomasclavelia ramosa</name>
    <dbReference type="NCBI Taxonomy" id="1547"/>
    <lineage>
        <taxon>Bacteria</taxon>
        <taxon>Bacillati</taxon>
        <taxon>Bacillota</taxon>
        <taxon>Erysipelotrichia</taxon>
        <taxon>Erysipelotrichales</taxon>
        <taxon>Coprobacillaceae</taxon>
        <taxon>Thomasclavelia</taxon>
    </lineage>
</organism>
<reference evidence="2" key="1">
    <citation type="submission" date="2023-01" db="EMBL/GenBank/DDBJ databases">
        <title>Human gut microbiome strain richness.</title>
        <authorList>
            <person name="Chen-Liaw A."/>
        </authorList>
    </citation>
    <scope>NUCLEOTIDE SEQUENCE</scope>
    <source>
        <strain evidence="2">1001217st2_G6_1001217B_191108</strain>
    </source>
</reference>
<protein>
    <submittedName>
        <fullName evidence="2">Helix-turn-helix transcriptional regulator</fullName>
    </submittedName>
</protein>
<dbReference type="Proteomes" id="UP001211987">
    <property type="component" value="Unassembled WGS sequence"/>
</dbReference>
<dbReference type="PROSITE" id="PS50943">
    <property type="entry name" value="HTH_CROC1"/>
    <property type="match status" value="1"/>
</dbReference>